<dbReference type="EMBL" id="AMYB01000007">
    <property type="protein sequence ID" value="OAD00412.1"/>
    <property type="molecule type" value="Genomic_DNA"/>
</dbReference>
<dbReference type="InterPro" id="IPR036691">
    <property type="entry name" value="Endo/exonu/phosph_ase_sf"/>
</dbReference>
<proteinExistence type="predicted"/>
<name>A0A168IVK2_MUCCL</name>
<evidence type="ECO:0000259" key="1">
    <source>
        <dbReference type="Pfam" id="PF03372"/>
    </source>
</evidence>
<dbReference type="VEuPathDB" id="FungiDB:MUCCIDRAFT_166199"/>
<keyword evidence="3" id="KW-1185">Reference proteome</keyword>
<feature type="domain" description="Endonuclease/exonuclease/phosphatase" evidence="1">
    <location>
        <begin position="14"/>
        <end position="253"/>
    </location>
</feature>
<comment type="caution">
    <text evidence="2">The sequence shown here is derived from an EMBL/GenBank/DDBJ whole genome shotgun (WGS) entry which is preliminary data.</text>
</comment>
<dbReference type="InterPro" id="IPR005135">
    <property type="entry name" value="Endo/exonuclease/phosphatase"/>
</dbReference>
<organism evidence="2 3">
    <name type="scientific">Mucor lusitanicus CBS 277.49</name>
    <dbReference type="NCBI Taxonomy" id="747725"/>
    <lineage>
        <taxon>Eukaryota</taxon>
        <taxon>Fungi</taxon>
        <taxon>Fungi incertae sedis</taxon>
        <taxon>Mucoromycota</taxon>
        <taxon>Mucoromycotina</taxon>
        <taxon>Mucoromycetes</taxon>
        <taxon>Mucorales</taxon>
        <taxon>Mucorineae</taxon>
        <taxon>Mucoraceae</taxon>
        <taxon>Mucor</taxon>
    </lineage>
</organism>
<dbReference type="SUPFAM" id="SSF56219">
    <property type="entry name" value="DNase I-like"/>
    <property type="match status" value="1"/>
</dbReference>
<sequence>MVFALDIDIYNWISLNCRSLIKPSTPDISSDFIRYLRSLHLDILCVQESHAAEAVQDQLNMQFQASSTLWTQHCALDLDQRIIACQVVHANALFPPFTLINVYAPAQYQSRVQFFRTLLTMPLFHFTSSDTRESLSSLTTPLDSDSTSLHPMLMMMGDFNYNATSYITDQHSNMDTETNITNNGAALLHRCLHSLLHNHFFECTHSRDEGPLLPTFRRGSNHSTIDYLYASSFLFQHLHSSEIAFLASTWTDHALLRARFIFSSDRQGSDLWRANPHLSTNPYFQAQLYPALDVFFDNLELTTSIDIAASISPSTPQENWDALKELVQSVARSVSRSHSSALQRQLKRLQGKRNRICRKYRDPRIRAPFLSIVEKQISIVQRDIAANLRLRAGQHWREQGEISAGYLKRTIATRAVKKAIKSLIDPTTNVVCTDPLTMQTAASNFYGALYSCDEVDPESIASLCNTIPEADMIADTDHPTLTQPFTIADLLSGTHRTKFQSSPGVDGLPYPILNVVFNHPKAATLAIQVFNDALKEALDIVDVFENTSFLPNLLTLSLAVADTLADIIIFLC</sequence>
<dbReference type="Gene3D" id="3.60.10.10">
    <property type="entry name" value="Endonuclease/exonuclease/phosphatase"/>
    <property type="match status" value="1"/>
</dbReference>
<evidence type="ECO:0000313" key="3">
    <source>
        <dbReference type="Proteomes" id="UP000077051"/>
    </source>
</evidence>
<reference evidence="2 3" key="1">
    <citation type="submission" date="2015-06" db="EMBL/GenBank/DDBJ databases">
        <title>Expansion of signal transduction pathways in fungi by whole-genome duplication.</title>
        <authorList>
            <consortium name="DOE Joint Genome Institute"/>
            <person name="Corrochano L.M."/>
            <person name="Kuo A."/>
            <person name="Marcet-Houben M."/>
            <person name="Polaino S."/>
            <person name="Salamov A."/>
            <person name="Villalobos J.M."/>
            <person name="Alvarez M.I."/>
            <person name="Avalos J."/>
            <person name="Benito E.P."/>
            <person name="Benoit I."/>
            <person name="Burger G."/>
            <person name="Camino L.P."/>
            <person name="Canovas D."/>
            <person name="Cerda-Olmedo E."/>
            <person name="Cheng J.-F."/>
            <person name="Dominguez A."/>
            <person name="Elias M."/>
            <person name="Eslava A.P."/>
            <person name="Glaser F."/>
            <person name="Grimwood J."/>
            <person name="Gutierrez G."/>
            <person name="Heitman J."/>
            <person name="Henrissat B."/>
            <person name="Iturriaga E.A."/>
            <person name="Lang B.F."/>
            <person name="Lavin J.L."/>
            <person name="Lee S."/>
            <person name="Li W."/>
            <person name="Lindquist E."/>
            <person name="Lopez-Garcia S."/>
            <person name="Luque E.M."/>
            <person name="Marcos A.T."/>
            <person name="Martin J."/>
            <person name="Mccluskey K."/>
            <person name="Medina H.R."/>
            <person name="Miralles-Duran A."/>
            <person name="Miyazaki A."/>
            <person name="Munoz-Torres E."/>
            <person name="Oguiza J.A."/>
            <person name="Ohm R."/>
            <person name="Olmedo M."/>
            <person name="Orejas M."/>
            <person name="Ortiz-Castellanos L."/>
            <person name="Pisabarro A.G."/>
            <person name="Rodriguez-Romero J."/>
            <person name="Ruiz-Herrera J."/>
            <person name="Ruiz-Vazquez R."/>
            <person name="Sanz C."/>
            <person name="Schackwitz W."/>
            <person name="Schmutz J."/>
            <person name="Shahriari M."/>
            <person name="Shelest E."/>
            <person name="Silva-Franco F."/>
            <person name="Soanes D."/>
            <person name="Syed K."/>
            <person name="Tagua V.G."/>
            <person name="Talbot N.J."/>
            <person name="Thon M."/>
            <person name="De Vries R.P."/>
            <person name="Wiebenga A."/>
            <person name="Yadav J.S."/>
            <person name="Braun E.L."/>
            <person name="Baker S."/>
            <person name="Garre V."/>
            <person name="Horwitz B."/>
            <person name="Torres-Martinez S."/>
            <person name="Idnurm A."/>
            <person name="Herrera-Estrella A."/>
            <person name="Gabaldon T."/>
            <person name="Grigoriev I.V."/>
        </authorList>
    </citation>
    <scope>NUCLEOTIDE SEQUENCE [LARGE SCALE GENOMIC DNA]</scope>
    <source>
        <strain evidence="2 3">CBS 277.49</strain>
    </source>
</reference>
<protein>
    <recommendedName>
        <fullName evidence="1">Endonuclease/exonuclease/phosphatase domain-containing protein</fullName>
    </recommendedName>
</protein>
<gene>
    <name evidence="2" type="ORF">MUCCIDRAFT_166199</name>
</gene>
<dbReference type="OrthoDB" id="2288491at2759"/>
<dbReference type="STRING" id="747725.A0A168IVK2"/>
<accession>A0A168IVK2</accession>
<dbReference type="Pfam" id="PF03372">
    <property type="entry name" value="Exo_endo_phos"/>
    <property type="match status" value="1"/>
</dbReference>
<dbReference type="GO" id="GO:0003824">
    <property type="term" value="F:catalytic activity"/>
    <property type="evidence" value="ECO:0007669"/>
    <property type="project" value="InterPro"/>
</dbReference>
<evidence type="ECO:0000313" key="2">
    <source>
        <dbReference type="EMBL" id="OAD00412.1"/>
    </source>
</evidence>
<dbReference type="AlphaFoldDB" id="A0A168IVK2"/>
<dbReference type="Proteomes" id="UP000077051">
    <property type="component" value="Unassembled WGS sequence"/>
</dbReference>